<evidence type="ECO:0008006" key="4">
    <source>
        <dbReference type="Google" id="ProtNLM"/>
    </source>
</evidence>
<comment type="caution">
    <text evidence="2">The sequence shown here is derived from an EMBL/GenBank/DDBJ whole genome shotgun (WGS) entry which is preliminary data.</text>
</comment>
<sequence>MAATTSTPNQCKSAVTPSASAIWVSTTTIDEDYFGDGFNHGFYIYEDKPVSDAPPHAHMPSADVRPWPILAQTHNKLVAELAFIDDHYLNAPTRGLTHNPPGTSMNGAKNTPPSAAAKQWHLLTHFFPQSDAGGADKICRKQSPRRARPNRRKGVRCSTRVNSGRASSGDPSDTDMIYDVVLEFASRDYCYAAPAPINWAKRSRRGELPMKSDRKAEEIPFKDVCLVDSFRAHRFKVPYVSDGPFWALKDGRAMLAPFGKSIVKVPEGISGIDDMSKYVVHDPEYPTREGPVDHFQALKKVDGELLLADAHLANSFRPLAVEDEKAKTFWTTCKIVDVDGKAATAPQPDGLAPSHPPVVHAHNFGNLNDSARDRKIHNFHYWLAQKQGEEMTSSGGAASSSSAVTENHFDIVLMVDVEATAPQPDGLAPSQPPVVHAHNFGNLNDSAHNRKVHNFHYWLAQKQGEEMTSSGGAASSCSTVTEDHLDPFFHQWTCWETNVALPSERMASRSGAQAACGCGADARDHATATQLAPFREERDDGSQKDCLGGSASDAECRKRVLDMWEPDKYTRMVNRRSLQGIAADVENAFHIAQFIFVDIGNVTLRRDAAAVFDAIEAVQRLRTMLATMWAGGPEARDIDMAMEALCWMGQASFMGNPDAVDPEKRAFREDPTLTAFLESPEARLAYIKNCLIPFIEDTSPEDWELALAAGRGTGCTRERLPRRNANSKECRALLLNPPEKIVNATRRAVAQMANGGLQPHADYITVEDDNVETEKFSSIVKLAHHLADGARVVKWHDVAKKMKDFATKLLVALAHPQNKGVSRTVRDALVSSFVAGGNPAALLLPCDKTIYTIADQVLRKGSIEKFVTNAMNVKDEFSCVSIDGTYKVPMSLVGQPKHGTQKQSFQRAEKHVLETILSKTSCVIDVIPLFSERSPIVIDAVCASLRDKRKYVLVLKADNASNHDNADTFKKLRNLQGICQDPLHRAFEVEAEFGGHRNQLSRTLRCIVHKFSVPCRERNPVYYHFRTQGMDRFQYNSTYDKKLQGMTKRNANALIANIDPESPSRKPSEYFELLAAAAVKHDALVQDRPKLKGMFRHAATVTQFEYLQNNARFLKKTTNIELAHDGATANERLHFQLLAHFANVRYQTQRHMKIAVRSFVVRQMKSGMSPGPGAYDPSLGGKSRQMPQHTFTRSTTRDAPIVGHKKENQDDPGPGAYKAHLGRGDVRRPLGAKFCGRGSRFPKALPQREY</sequence>
<proteinExistence type="predicted"/>
<evidence type="ECO:0000256" key="1">
    <source>
        <dbReference type="SAM" id="MobiDB-lite"/>
    </source>
</evidence>
<protein>
    <recommendedName>
        <fullName evidence="4">RNA-directed RNA polymerase</fullName>
    </recommendedName>
</protein>
<keyword evidence="3" id="KW-1185">Reference proteome</keyword>
<feature type="region of interest" description="Disordered" evidence="1">
    <location>
        <begin position="142"/>
        <end position="171"/>
    </location>
</feature>
<dbReference type="EMBL" id="CAUYUJ010017693">
    <property type="protein sequence ID" value="CAK0877026.1"/>
    <property type="molecule type" value="Genomic_DNA"/>
</dbReference>
<feature type="compositionally biased region" description="Polar residues" evidence="1">
    <location>
        <begin position="159"/>
        <end position="171"/>
    </location>
</feature>
<feature type="region of interest" description="Disordered" evidence="1">
    <location>
        <begin position="1170"/>
        <end position="1250"/>
    </location>
</feature>
<feature type="compositionally biased region" description="Polar residues" evidence="1">
    <location>
        <begin position="1185"/>
        <end position="1194"/>
    </location>
</feature>
<gene>
    <name evidence="2" type="ORF">PCOR1329_LOCUS61197</name>
</gene>
<accession>A0ABN9VU20</accession>
<dbReference type="Proteomes" id="UP001189429">
    <property type="component" value="Unassembled WGS sequence"/>
</dbReference>
<evidence type="ECO:0000313" key="2">
    <source>
        <dbReference type="EMBL" id="CAK0877026.1"/>
    </source>
</evidence>
<name>A0ABN9VU20_9DINO</name>
<feature type="compositionally biased region" description="Basic residues" evidence="1">
    <location>
        <begin position="142"/>
        <end position="155"/>
    </location>
</feature>
<reference evidence="2" key="1">
    <citation type="submission" date="2023-10" db="EMBL/GenBank/DDBJ databases">
        <authorList>
            <person name="Chen Y."/>
            <person name="Shah S."/>
            <person name="Dougan E. K."/>
            <person name="Thang M."/>
            <person name="Chan C."/>
        </authorList>
    </citation>
    <scope>NUCLEOTIDE SEQUENCE [LARGE SCALE GENOMIC DNA]</scope>
</reference>
<evidence type="ECO:0000313" key="3">
    <source>
        <dbReference type="Proteomes" id="UP001189429"/>
    </source>
</evidence>
<organism evidence="2 3">
    <name type="scientific">Prorocentrum cordatum</name>
    <dbReference type="NCBI Taxonomy" id="2364126"/>
    <lineage>
        <taxon>Eukaryota</taxon>
        <taxon>Sar</taxon>
        <taxon>Alveolata</taxon>
        <taxon>Dinophyceae</taxon>
        <taxon>Prorocentrales</taxon>
        <taxon>Prorocentraceae</taxon>
        <taxon>Prorocentrum</taxon>
    </lineage>
</organism>